<keyword evidence="3" id="KW-1185">Reference proteome</keyword>
<keyword evidence="1" id="KW-1133">Transmembrane helix</keyword>
<proteinExistence type="predicted"/>
<evidence type="ECO:0000256" key="1">
    <source>
        <dbReference type="SAM" id="Phobius"/>
    </source>
</evidence>
<dbReference type="HOGENOM" id="CLU_113195_1_0_10"/>
<dbReference type="AlphaFoldDB" id="T2KHR4"/>
<organism evidence="2 3">
    <name type="scientific">Formosa agariphila (strain DSM 15362 / KCTC 12365 / LMG 23005 / KMM 3901 / M-2Alg 35-1)</name>
    <dbReference type="NCBI Taxonomy" id="1347342"/>
    <lineage>
        <taxon>Bacteria</taxon>
        <taxon>Pseudomonadati</taxon>
        <taxon>Bacteroidota</taxon>
        <taxon>Flavobacteriia</taxon>
        <taxon>Flavobacteriales</taxon>
        <taxon>Flavobacteriaceae</taxon>
        <taxon>Formosa</taxon>
    </lineage>
</organism>
<feature type="transmembrane region" description="Helical" evidence="1">
    <location>
        <begin position="36"/>
        <end position="57"/>
    </location>
</feature>
<keyword evidence="1" id="KW-0472">Membrane</keyword>
<dbReference type="STRING" id="1347342.BN863_6800"/>
<name>T2KHR4_FORAG</name>
<dbReference type="InterPro" id="IPR025489">
    <property type="entry name" value="DUF4381"/>
</dbReference>
<accession>T2KHR4</accession>
<evidence type="ECO:0000313" key="2">
    <source>
        <dbReference type="EMBL" id="CDF78392.1"/>
    </source>
</evidence>
<dbReference type="PATRIC" id="fig|1347342.6.peg.684"/>
<dbReference type="RefSeq" id="WP_038527583.1">
    <property type="nucleotide sequence ID" value="NZ_HG315671.1"/>
</dbReference>
<dbReference type="Proteomes" id="UP000016160">
    <property type="component" value="Chromosome"/>
</dbReference>
<reference evidence="2 3" key="1">
    <citation type="journal article" date="2013" name="Appl. Environ. Microbiol.">
        <title>The genome of the alga-associated marine flavobacterium Formosa agariphila KMM 3901T reveals a broad potential for degradation of algal polysaccharides.</title>
        <authorList>
            <person name="Mann A.J."/>
            <person name="Hahnke R.L."/>
            <person name="Huang S."/>
            <person name="Werner J."/>
            <person name="Xing P."/>
            <person name="Barbeyron T."/>
            <person name="Huettel B."/>
            <person name="Stueber K."/>
            <person name="Reinhardt R."/>
            <person name="Harder J."/>
            <person name="Gloeckner F.O."/>
            <person name="Amann R.I."/>
            <person name="Teeling H."/>
        </authorList>
    </citation>
    <scope>NUCLEOTIDE SEQUENCE [LARGE SCALE GENOMIC DNA]</scope>
    <source>
        <strain evidence="3">DSM 15362 / KCTC 12365 / LMG 23005 / KMM 3901</strain>
    </source>
</reference>
<dbReference type="EMBL" id="HG315671">
    <property type="protein sequence ID" value="CDF78392.1"/>
    <property type="molecule type" value="Genomic_DNA"/>
</dbReference>
<protein>
    <recommendedName>
        <fullName evidence="4">DUF4381 domain-containing protein</fullName>
    </recommendedName>
</protein>
<keyword evidence="1" id="KW-0812">Transmembrane</keyword>
<sequence length="169" mass="19476">MFALKLHTLTVLQDASDLVLGDIIEPTPVPFTYETIGWKIVFALVAILLIYIAYRLYKNYKKKQYLREAVAYIQDLQKQTDLDAAAYINAVMFQLKQTALHTFGRLEVARLYGTAWLQFLDSKVNGSNFKDDEAVILEAVYKQEVSESTAFNKEKFSNKSINWIKQHAR</sequence>
<gene>
    <name evidence="2" type="ORF">BN863_6800</name>
</gene>
<dbReference type="OrthoDB" id="978983at2"/>
<evidence type="ECO:0000313" key="3">
    <source>
        <dbReference type="Proteomes" id="UP000016160"/>
    </source>
</evidence>
<evidence type="ECO:0008006" key="4">
    <source>
        <dbReference type="Google" id="ProtNLM"/>
    </source>
</evidence>
<dbReference type="eggNOG" id="ENOG50337DU">
    <property type="taxonomic scope" value="Bacteria"/>
</dbReference>
<dbReference type="Pfam" id="PF14316">
    <property type="entry name" value="DUF4381"/>
    <property type="match status" value="1"/>
</dbReference>